<proteinExistence type="predicted"/>
<evidence type="ECO:0000256" key="1">
    <source>
        <dbReference type="SAM" id="MobiDB-lite"/>
    </source>
</evidence>
<accession>A0A914ZB38</accession>
<evidence type="ECO:0000313" key="2">
    <source>
        <dbReference type="Proteomes" id="UP000887577"/>
    </source>
</evidence>
<protein>
    <submittedName>
        <fullName evidence="3">Uncharacterized protein</fullName>
    </submittedName>
</protein>
<evidence type="ECO:0000313" key="3">
    <source>
        <dbReference type="WBParaSite" id="PSU_v2.g8974.t1"/>
    </source>
</evidence>
<keyword evidence="2" id="KW-1185">Reference proteome</keyword>
<sequence>MFLCSDVRDLTLEAGTVKNDDGTIVLFEKLIKQLPNVKQFDYTFTTPSDNTSKITFKELWKISNLSNYDDFYLSNIPEDFDINSFYSFMKKNKKIRIRLDFSDTISEEYKVPLEAIINEIIGTHNHGYKPPSSKLPYPINAIEEAFKMNSELNTHSGMEEDGNQNSTHAFDKHIKKDPGAGKKKKSKKERKKCSPPVSTLRSEEK</sequence>
<dbReference type="Proteomes" id="UP000887577">
    <property type="component" value="Unplaced"/>
</dbReference>
<dbReference type="WBParaSite" id="PSU_v2.g8974.t1">
    <property type="protein sequence ID" value="PSU_v2.g8974.t1"/>
    <property type="gene ID" value="PSU_v2.g8974"/>
</dbReference>
<feature type="region of interest" description="Disordered" evidence="1">
    <location>
        <begin position="154"/>
        <end position="205"/>
    </location>
</feature>
<feature type="compositionally biased region" description="Polar residues" evidence="1">
    <location>
        <begin position="196"/>
        <end position="205"/>
    </location>
</feature>
<feature type="compositionally biased region" description="Basic residues" evidence="1">
    <location>
        <begin position="181"/>
        <end position="193"/>
    </location>
</feature>
<name>A0A914ZB38_9BILA</name>
<feature type="compositionally biased region" description="Basic and acidic residues" evidence="1">
    <location>
        <begin position="169"/>
        <end position="180"/>
    </location>
</feature>
<organism evidence="2 3">
    <name type="scientific">Panagrolaimus superbus</name>
    <dbReference type="NCBI Taxonomy" id="310955"/>
    <lineage>
        <taxon>Eukaryota</taxon>
        <taxon>Metazoa</taxon>
        <taxon>Ecdysozoa</taxon>
        <taxon>Nematoda</taxon>
        <taxon>Chromadorea</taxon>
        <taxon>Rhabditida</taxon>
        <taxon>Tylenchina</taxon>
        <taxon>Panagrolaimomorpha</taxon>
        <taxon>Panagrolaimoidea</taxon>
        <taxon>Panagrolaimidae</taxon>
        <taxon>Panagrolaimus</taxon>
    </lineage>
</organism>
<reference evidence="3" key="1">
    <citation type="submission" date="2022-11" db="UniProtKB">
        <authorList>
            <consortium name="WormBaseParasite"/>
        </authorList>
    </citation>
    <scope>IDENTIFICATION</scope>
</reference>
<dbReference type="AlphaFoldDB" id="A0A914ZB38"/>